<dbReference type="GO" id="GO:0004519">
    <property type="term" value="F:endonuclease activity"/>
    <property type="evidence" value="ECO:0007669"/>
    <property type="project" value="UniProtKB-KW"/>
</dbReference>
<evidence type="ECO:0000313" key="2">
    <source>
        <dbReference type="EMBL" id="AAQ18765.1"/>
    </source>
</evidence>
<keyword evidence="2" id="KW-0378">Hydrolase</keyword>
<reference evidence="2" key="2">
    <citation type="journal article" date="2004" name="Mol. Biol. Evol.">
        <title>The complete mitochondrial DNA sequence of the green alga Pseudendoclonium akinetum (Ulvophyceae) highlights distinctive evolutionary trends in the chlorophyta and suggests a sister-group relationship between the Ulvophyceae and Chlorophyceae.</title>
        <authorList>
            <person name="Pombert J.F."/>
            <person name="Otis C."/>
            <person name="Lemieux C."/>
            <person name="Turmel M."/>
        </authorList>
    </citation>
    <scope>NUCLEOTIDE SEQUENCE</scope>
    <source>
        <strain evidence="2">UTEX 1912</strain>
    </source>
</reference>
<sequence length="330" mass="37442">MSKSIKQDENKPSTSLPKVKTSLASEKLIFSKAKDLQKNESQKLISIHAPKAKKPQTKEEFGQFLAGLIDSDGHITKDGCVNIAFNTNDISVAYYIKSAIGYGKVTREKYSFVVRYSCRPILGLVKIADLIRFKLKHLDKIAQFNSRLVPKLNCDPTIYTDSDISQNHWLAGFIQGDGCLSLIQQLDKRRLIGTVPETRIVVAISQKAERLLTLIKAHFGGCVRHRKAHATYYYISNSFTNAVKFINYLDKFQLMGNKLTQYWIWRKAYLIVQSKQHLTEKGSAKIAQKKANLSKMRANDVENLSDEVKAYRLNAKQKRAPKQKTSANLK</sequence>
<dbReference type="InterPro" id="IPR051289">
    <property type="entry name" value="LAGLIDADG_Endonuclease"/>
</dbReference>
<dbReference type="InterPro" id="IPR004860">
    <property type="entry name" value="LAGLIDADG_dom"/>
</dbReference>
<evidence type="ECO:0000259" key="1">
    <source>
        <dbReference type="Pfam" id="PF00961"/>
    </source>
</evidence>
<dbReference type="SUPFAM" id="SSF55608">
    <property type="entry name" value="Homing endonucleases"/>
    <property type="match status" value="2"/>
</dbReference>
<dbReference type="PANTHER" id="PTHR36181">
    <property type="entry name" value="INTRON-ENCODED ENDONUCLEASE AI3-RELATED"/>
    <property type="match status" value="1"/>
</dbReference>
<keyword evidence="2" id="KW-0496">Mitochondrion</keyword>
<dbReference type="RefSeq" id="YP_025806.1">
    <property type="nucleotide sequence ID" value="NC_005926.1"/>
</dbReference>
<dbReference type="GO" id="GO:0005739">
    <property type="term" value="C:mitochondrion"/>
    <property type="evidence" value="ECO:0007669"/>
    <property type="project" value="UniProtKB-ARBA"/>
</dbReference>
<dbReference type="Gene3D" id="3.10.28.10">
    <property type="entry name" value="Homing endonucleases"/>
    <property type="match status" value="2"/>
</dbReference>
<dbReference type="Pfam" id="PF00961">
    <property type="entry name" value="LAGLIDADG_1"/>
    <property type="match status" value="1"/>
</dbReference>
<name>Q6UVQ9_TUPAK</name>
<dbReference type="PANTHER" id="PTHR36181:SF3">
    <property type="entry name" value="INTRON-ENCODED DNA ENDONUCLEASE AI5 BETA"/>
    <property type="match status" value="1"/>
</dbReference>
<feature type="domain" description="Homing endonuclease LAGLIDADG" evidence="1">
    <location>
        <begin position="170"/>
        <end position="269"/>
    </location>
</feature>
<dbReference type="InterPro" id="IPR027434">
    <property type="entry name" value="Homing_endonucl"/>
</dbReference>
<keyword evidence="2" id="KW-0255">Endonuclease</keyword>
<proteinExistence type="predicted"/>
<dbReference type="GeneID" id="29030837"/>
<accession>Q6UVQ9</accession>
<keyword evidence="2" id="KW-0540">Nuclease</keyword>
<protein>
    <submittedName>
        <fullName evidence="2">Putative site-specific DNA endonuclease</fullName>
    </submittedName>
</protein>
<geneLocation type="mitochondrion" evidence="2"/>
<reference evidence="2" key="1">
    <citation type="submission" date="2003-08" db="EMBL/GenBank/DDBJ databases">
        <authorList>
            <person name="Pombert J.-F."/>
            <person name="Otis C."/>
            <person name="Lemieux C."/>
            <person name="Turmel M."/>
        </authorList>
    </citation>
    <scope>NUCLEOTIDE SEQUENCE</scope>
    <source>
        <strain evidence="2">UTEX 1912</strain>
    </source>
</reference>
<dbReference type="AlphaFoldDB" id="Q6UVQ9"/>
<dbReference type="EMBL" id="AY359242">
    <property type="protein sequence ID" value="AAQ18765.1"/>
    <property type="molecule type" value="Genomic_DNA"/>
</dbReference>
<organism evidence="2">
    <name type="scientific">Tupiella akineta</name>
    <name type="common">Green alga</name>
    <name type="synonym">Pseudendoclonium akinetum</name>
    <dbReference type="NCBI Taxonomy" id="160070"/>
    <lineage>
        <taxon>Eukaryota</taxon>
        <taxon>Viridiplantae</taxon>
        <taxon>Chlorophyta</taxon>
        <taxon>core chlorophytes</taxon>
        <taxon>Ulvophyceae</taxon>
        <taxon>OUU clade</taxon>
        <taxon>Ulotrichales</taxon>
        <taxon>Tupiellaceae</taxon>
        <taxon>Tupiella</taxon>
    </lineage>
</organism>